<dbReference type="Pfam" id="PF08544">
    <property type="entry name" value="GHMP_kinases_C"/>
    <property type="match status" value="1"/>
</dbReference>
<evidence type="ECO:0000256" key="5">
    <source>
        <dbReference type="ARBA" id="ARBA00022741"/>
    </source>
</evidence>
<dbReference type="Gene3D" id="3.30.230.10">
    <property type="match status" value="1"/>
</dbReference>
<organism evidence="12 13">
    <name type="scientific">Negadavirga shengliensis</name>
    <dbReference type="NCBI Taxonomy" id="1389218"/>
    <lineage>
        <taxon>Bacteria</taxon>
        <taxon>Pseudomonadati</taxon>
        <taxon>Bacteroidota</taxon>
        <taxon>Cytophagia</taxon>
        <taxon>Cytophagales</taxon>
        <taxon>Cyclobacteriaceae</taxon>
        <taxon>Negadavirga</taxon>
    </lineage>
</organism>
<dbReference type="Proteomes" id="UP001595818">
    <property type="component" value="Unassembled WGS sequence"/>
</dbReference>
<evidence type="ECO:0000256" key="7">
    <source>
        <dbReference type="ARBA" id="ARBA00022840"/>
    </source>
</evidence>
<feature type="domain" description="GHMP kinase C-terminal" evidence="11">
    <location>
        <begin position="207"/>
        <end position="249"/>
    </location>
</feature>
<dbReference type="PIRSF" id="PIRSF010376">
    <property type="entry name" value="IspE"/>
    <property type="match status" value="1"/>
</dbReference>
<accession>A0ABV9SXG5</accession>
<dbReference type="GO" id="GO:0050515">
    <property type="term" value="F:4-(cytidine 5'-diphospho)-2-C-methyl-D-erythritol kinase activity"/>
    <property type="evidence" value="ECO:0007669"/>
    <property type="project" value="UniProtKB-EC"/>
</dbReference>
<comment type="similarity">
    <text evidence="1 9">Belongs to the GHMP kinase family. IspE subfamily.</text>
</comment>
<keyword evidence="9" id="KW-0414">Isoprene biosynthesis</keyword>
<dbReference type="EMBL" id="JBHSJJ010000003">
    <property type="protein sequence ID" value="MFC4871095.1"/>
    <property type="molecule type" value="Genomic_DNA"/>
</dbReference>
<comment type="catalytic activity">
    <reaction evidence="9">
        <text>4-CDP-2-C-methyl-D-erythritol + ATP = 4-CDP-2-C-methyl-D-erythritol 2-phosphate + ADP + H(+)</text>
        <dbReference type="Rhea" id="RHEA:18437"/>
        <dbReference type="ChEBI" id="CHEBI:15378"/>
        <dbReference type="ChEBI" id="CHEBI:30616"/>
        <dbReference type="ChEBI" id="CHEBI:57823"/>
        <dbReference type="ChEBI" id="CHEBI:57919"/>
        <dbReference type="ChEBI" id="CHEBI:456216"/>
        <dbReference type="EC" id="2.7.1.148"/>
    </reaction>
</comment>
<dbReference type="PANTHER" id="PTHR43527:SF2">
    <property type="entry name" value="4-DIPHOSPHOCYTIDYL-2-C-METHYL-D-ERYTHRITOL KINASE, CHLOROPLASTIC"/>
    <property type="match status" value="1"/>
</dbReference>
<feature type="active site" evidence="9">
    <location>
        <position position="133"/>
    </location>
</feature>
<feature type="binding site" evidence="9">
    <location>
        <begin position="91"/>
        <end position="101"/>
    </location>
    <ligand>
        <name>ATP</name>
        <dbReference type="ChEBI" id="CHEBI:30616"/>
    </ligand>
</feature>
<dbReference type="SUPFAM" id="SSF54211">
    <property type="entry name" value="Ribosomal protein S5 domain 2-like"/>
    <property type="match status" value="1"/>
</dbReference>
<feature type="domain" description="GHMP kinase N-terminal" evidence="10">
    <location>
        <begin position="63"/>
        <end position="138"/>
    </location>
</feature>
<dbReference type="NCBIfam" id="TIGR00154">
    <property type="entry name" value="ispE"/>
    <property type="match status" value="1"/>
</dbReference>
<keyword evidence="6 9" id="KW-0418">Kinase</keyword>
<evidence type="ECO:0000256" key="2">
    <source>
        <dbReference type="ARBA" id="ARBA00012052"/>
    </source>
</evidence>
<evidence type="ECO:0000256" key="9">
    <source>
        <dbReference type="HAMAP-Rule" id="MF_00061"/>
    </source>
</evidence>
<evidence type="ECO:0000256" key="6">
    <source>
        <dbReference type="ARBA" id="ARBA00022777"/>
    </source>
</evidence>
<evidence type="ECO:0000313" key="13">
    <source>
        <dbReference type="Proteomes" id="UP001595818"/>
    </source>
</evidence>
<keyword evidence="13" id="KW-1185">Reference proteome</keyword>
<dbReference type="InterPro" id="IPR036554">
    <property type="entry name" value="GHMP_kinase_C_sf"/>
</dbReference>
<dbReference type="InterPro" id="IPR006204">
    <property type="entry name" value="GHMP_kinase_N_dom"/>
</dbReference>
<feature type="active site" evidence="9">
    <location>
        <position position="8"/>
    </location>
</feature>
<evidence type="ECO:0000259" key="10">
    <source>
        <dbReference type="Pfam" id="PF00288"/>
    </source>
</evidence>
<gene>
    <name evidence="9 12" type="primary">ispE</name>
    <name evidence="12" type="ORF">ACFPFU_05315</name>
</gene>
<evidence type="ECO:0000259" key="11">
    <source>
        <dbReference type="Pfam" id="PF08544"/>
    </source>
</evidence>
<dbReference type="RefSeq" id="WP_377062263.1">
    <property type="nucleotide sequence ID" value="NZ_JBHSJJ010000003.1"/>
</dbReference>
<dbReference type="InterPro" id="IPR014721">
    <property type="entry name" value="Ribsml_uS5_D2-typ_fold_subgr"/>
</dbReference>
<evidence type="ECO:0000256" key="8">
    <source>
        <dbReference type="ARBA" id="ARBA00032554"/>
    </source>
</evidence>
<evidence type="ECO:0000256" key="4">
    <source>
        <dbReference type="ARBA" id="ARBA00022679"/>
    </source>
</evidence>
<dbReference type="InterPro" id="IPR020568">
    <property type="entry name" value="Ribosomal_Su5_D2-typ_SF"/>
</dbReference>
<evidence type="ECO:0000256" key="1">
    <source>
        <dbReference type="ARBA" id="ARBA00009684"/>
    </source>
</evidence>
<sequence length="268" mass="29676">MLAFPNAKINLGLHVIDKRGDGYHEIESCLYPIPLHDALEINVSKTPAFKTSGNLIPGDPEENLILKAYELLKKDFKSLPAVSIHLHKAIPIGAGLGGGSADAAFALTLMNKLFELYLDDWMLEEYASKLGSDCPFFIQNQPKLVGGRGEVMEPVQLDLSGSWIYLINPNIHISTKEAYAGVKPKAPELVLAQLLPQKDSWKMHLTNDFEEGIFSRYPEIAGLKEILYDSGAYYASMSGSGSSVFGLFSHVPKKITLPDHYFQFCKQM</sequence>
<keyword evidence="4 9" id="KW-0808">Transferase</keyword>
<reference evidence="13" key="1">
    <citation type="journal article" date="2019" name="Int. J. Syst. Evol. Microbiol.">
        <title>The Global Catalogue of Microorganisms (GCM) 10K type strain sequencing project: providing services to taxonomists for standard genome sequencing and annotation.</title>
        <authorList>
            <consortium name="The Broad Institute Genomics Platform"/>
            <consortium name="The Broad Institute Genome Sequencing Center for Infectious Disease"/>
            <person name="Wu L."/>
            <person name="Ma J."/>
        </authorList>
    </citation>
    <scope>NUCLEOTIDE SEQUENCE [LARGE SCALE GENOMIC DNA]</scope>
    <source>
        <strain evidence="13">CGMCC 4.7466</strain>
    </source>
</reference>
<name>A0ABV9SXG5_9BACT</name>
<keyword evidence="5 9" id="KW-0547">Nucleotide-binding</keyword>
<dbReference type="InterPro" id="IPR013750">
    <property type="entry name" value="GHMP_kinase_C_dom"/>
</dbReference>
<comment type="pathway">
    <text evidence="9">Isoprenoid biosynthesis; isopentenyl diphosphate biosynthesis via DXP pathway; isopentenyl diphosphate from 1-deoxy-D-xylulose 5-phosphate: step 3/6.</text>
</comment>
<evidence type="ECO:0000256" key="3">
    <source>
        <dbReference type="ARBA" id="ARBA00017473"/>
    </source>
</evidence>
<dbReference type="HAMAP" id="MF_00061">
    <property type="entry name" value="IspE"/>
    <property type="match status" value="1"/>
</dbReference>
<comment type="caution">
    <text evidence="12">The sequence shown here is derived from an EMBL/GenBank/DDBJ whole genome shotgun (WGS) entry which is preliminary data.</text>
</comment>
<dbReference type="EC" id="2.7.1.148" evidence="2 9"/>
<dbReference type="SUPFAM" id="SSF55060">
    <property type="entry name" value="GHMP Kinase, C-terminal domain"/>
    <property type="match status" value="1"/>
</dbReference>
<dbReference type="InterPro" id="IPR004424">
    <property type="entry name" value="IspE"/>
</dbReference>
<dbReference type="PANTHER" id="PTHR43527">
    <property type="entry name" value="4-DIPHOSPHOCYTIDYL-2-C-METHYL-D-ERYTHRITOL KINASE, CHLOROPLASTIC"/>
    <property type="match status" value="1"/>
</dbReference>
<proteinExistence type="inferred from homology"/>
<dbReference type="Pfam" id="PF00288">
    <property type="entry name" value="GHMP_kinases_N"/>
    <property type="match status" value="1"/>
</dbReference>
<comment type="function">
    <text evidence="9">Catalyzes the phosphorylation of the position 2 hydroxy group of 4-diphosphocytidyl-2C-methyl-D-erythritol.</text>
</comment>
<evidence type="ECO:0000313" key="12">
    <source>
        <dbReference type="EMBL" id="MFC4871095.1"/>
    </source>
</evidence>
<keyword evidence="7 9" id="KW-0067">ATP-binding</keyword>
<protein>
    <recommendedName>
        <fullName evidence="3 9">4-diphosphocytidyl-2-C-methyl-D-erythritol kinase</fullName>
        <shortName evidence="9">CMK</shortName>
        <ecNumber evidence="2 9">2.7.1.148</ecNumber>
    </recommendedName>
    <alternativeName>
        <fullName evidence="8 9">4-(cytidine-5'-diphospho)-2-C-methyl-D-erythritol kinase</fullName>
    </alternativeName>
</protein>
<dbReference type="Gene3D" id="3.30.70.890">
    <property type="entry name" value="GHMP kinase, C-terminal domain"/>
    <property type="match status" value="1"/>
</dbReference>